<evidence type="ECO:0000313" key="2">
    <source>
        <dbReference type="EMBL" id="TWR26172.1"/>
    </source>
</evidence>
<dbReference type="EMBL" id="VOEI01000003">
    <property type="protein sequence ID" value="TWR26172.1"/>
    <property type="molecule type" value="Genomic_DNA"/>
</dbReference>
<keyword evidence="3" id="KW-1185">Reference proteome</keyword>
<comment type="caution">
    <text evidence="2">The sequence shown here is derived from an EMBL/GenBank/DDBJ whole genome shotgun (WGS) entry which is preliminary data.</text>
</comment>
<dbReference type="RefSeq" id="WP_146271339.1">
    <property type="nucleotide sequence ID" value="NZ_VOEI01000003.1"/>
</dbReference>
<protein>
    <recommendedName>
        <fullName evidence="1">DUF5655 domain-containing protein</fullName>
    </recommendedName>
</protein>
<evidence type="ECO:0000259" key="1">
    <source>
        <dbReference type="Pfam" id="PF18899"/>
    </source>
</evidence>
<dbReference type="InterPro" id="IPR043714">
    <property type="entry name" value="DUF5655"/>
</dbReference>
<dbReference type="OrthoDB" id="671474at2"/>
<dbReference type="Pfam" id="PF18899">
    <property type="entry name" value="DUF5655"/>
    <property type="match status" value="1"/>
</dbReference>
<proteinExistence type="predicted"/>
<feature type="domain" description="DUF5655" evidence="1">
    <location>
        <begin position="10"/>
        <end position="119"/>
    </location>
</feature>
<dbReference type="AlphaFoldDB" id="A0A563U4C2"/>
<reference evidence="2 3" key="1">
    <citation type="submission" date="2019-07" db="EMBL/GenBank/DDBJ databases">
        <authorList>
            <person name="Kim J."/>
        </authorList>
    </citation>
    <scope>NUCLEOTIDE SEQUENCE [LARGE SCALE GENOMIC DNA]</scope>
    <source>
        <strain evidence="2 3">MJ1a</strain>
    </source>
</reference>
<accession>A0A563U4C2</accession>
<dbReference type="Proteomes" id="UP000318010">
    <property type="component" value="Unassembled WGS sequence"/>
</dbReference>
<evidence type="ECO:0000313" key="3">
    <source>
        <dbReference type="Proteomes" id="UP000318010"/>
    </source>
</evidence>
<name>A0A563U4C2_9SPHI</name>
<sequence length="119" mass="13890">MASEEYQLSNFTNGKSEITLRLFDHLIKEFVKVGSIEVVPLKSMIAINNGHKRIAWVTQLGKNFVQIVFPFKQQYSDNLCFQKIAQVPGQQQYNHHLRIFTTDDVNEEVKKFIKLAYQQ</sequence>
<gene>
    <name evidence="2" type="ORF">FPZ42_11130</name>
</gene>
<organism evidence="2 3">
    <name type="scientific">Mucilaginibacter achroorhodeus</name>
    <dbReference type="NCBI Taxonomy" id="2599294"/>
    <lineage>
        <taxon>Bacteria</taxon>
        <taxon>Pseudomonadati</taxon>
        <taxon>Bacteroidota</taxon>
        <taxon>Sphingobacteriia</taxon>
        <taxon>Sphingobacteriales</taxon>
        <taxon>Sphingobacteriaceae</taxon>
        <taxon>Mucilaginibacter</taxon>
    </lineage>
</organism>